<proteinExistence type="predicted"/>
<organism evidence="2 3">
    <name type="scientific">Candidatus Contendobacter odensis Run_B_J11</name>
    <dbReference type="NCBI Taxonomy" id="1400861"/>
    <lineage>
        <taxon>Bacteria</taxon>
        <taxon>Pseudomonadati</taxon>
        <taxon>Pseudomonadota</taxon>
        <taxon>Gammaproteobacteria</taxon>
        <taxon>Candidatus Competibacteraceae</taxon>
        <taxon>Candidatus Contendibacter</taxon>
    </lineage>
</organism>
<reference evidence="2 3" key="1">
    <citation type="journal article" date="2014" name="ISME J.">
        <title>Candidatus Competibacter-lineage genomes retrieved from metagenomes reveal functional metabolic diversity.</title>
        <authorList>
            <person name="McIlroy S.J."/>
            <person name="Albertsen M."/>
            <person name="Andresen E.K."/>
            <person name="Saunders A.M."/>
            <person name="Kristiansen R."/>
            <person name="Stokholm-Bjerregaard M."/>
            <person name="Nielsen K.L."/>
            <person name="Nielsen P.H."/>
        </authorList>
    </citation>
    <scope>NUCLEOTIDE SEQUENCE [LARGE SCALE GENOMIC DNA]</scope>
    <source>
        <strain evidence="2 3">Run_B_J11</strain>
    </source>
</reference>
<feature type="transmembrane region" description="Helical" evidence="1">
    <location>
        <begin position="130"/>
        <end position="154"/>
    </location>
</feature>
<dbReference type="AlphaFoldDB" id="A0A7U7GER9"/>
<evidence type="ECO:0000313" key="2">
    <source>
        <dbReference type="EMBL" id="CDH46843.1"/>
    </source>
</evidence>
<accession>A0A7U7GER9</accession>
<evidence type="ECO:0000313" key="3">
    <source>
        <dbReference type="Proteomes" id="UP000019184"/>
    </source>
</evidence>
<feature type="transmembrane region" description="Helical" evidence="1">
    <location>
        <begin position="62"/>
        <end position="86"/>
    </location>
</feature>
<keyword evidence="1" id="KW-1133">Transmembrane helix</keyword>
<keyword evidence="1" id="KW-0812">Transmembrane</keyword>
<feature type="transmembrane region" description="Helical" evidence="1">
    <location>
        <begin position="93"/>
        <end position="110"/>
    </location>
</feature>
<dbReference type="Proteomes" id="UP000019184">
    <property type="component" value="Unassembled WGS sequence"/>
</dbReference>
<keyword evidence="1" id="KW-0472">Membrane</keyword>
<keyword evidence="3" id="KW-1185">Reference proteome</keyword>
<evidence type="ECO:0000256" key="1">
    <source>
        <dbReference type="SAM" id="Phobius"/>
    </source>
</evidence>
<protein>
    <submittedName>
        <fullName evidence="2">Uncharacterized protein</fullName>
    </submittedName>
</protein>
<comment type="caution">
    <text evidence="2">The sequence shown here is derived from an EMBL/GenBank/DDBJ whole genome shotgun (WGS) entry which is preliminary data.</text>
</comment>
<dbReference type="EMBL" id="CBTK010000279">
    <property type="protein sequence ID" value="CDH46843.1"/>
    <property type="molecule type" value="Genomic_DNA"/>
</dbReference>
<gene>
    <name evidence="2" type="ORF">BN874_620001</name>
</gene>
<name>A0A7U7GER9_9GAMM</name>
<sequence>MRSFVGGVLWRLAPPLLPRFRARWLVSLAVGACRRCFARWSLALPLALRLAVVRWWSVAPVARTALCAPLFLALRFSAPPLLALAALRSRLDLLPWFALLPLVASAPGWLCFPPRLVLLVCCLPRVRWPAFVVWVPVRGLLLLLPLVLACGLLCSRAGFPRCRLGVCGVPWRVRGLAGFCWCVDCCSGFAARSGRFFFARCCERAREKPENNQLSIVF</sequence>